<dbReference type="Pfam" id="PF03693">
    <property type="entry name" value="ParD_antitoxin"/>
    <property type="match status" value="1"/>
</dbReference>
<dbReference type="NCBIfam" id="TIGR02606">
    <property type="entry name" value="antidote_CC2985"/>
    <property type="match status" value="1"/>
</dbReference>
<reference evidence="5 6" key="1">
    <citation type="journal article" date="2004" name="Proc. Natl. Acad. Sci. U.S.A.">
        <title>Insights into the evolution of Yersinia pestis through whole-genome comparison with Yersinia pseudotuberculosis.</title>
        <authorList>
            <person name="Chain P.S.G."/>
            <person name="Carniel E."/>
            <person name="Larimer F.W."/>
            <person name="Lamerdin J."/>
            <person name="Stoutland P.O."/>
            <person name="Regala W.M."/>
            <person name="Georgescu A.M."/>
            <person name="Vergez L.M."/>
            <person name="Land M.L."/>
            <person name="Motin V.L."/>
            <person name="Brubaker R.R."/>
            <person name="Fowler J."/>
            <person name="Hinnebusch J."/>
            <person name="Marceau M."/>
            <person name="Medigue C."/>
            <person name="Simonet M."/>
            <person name="Chenal-Francisque V."/>
            <person name="Souza B."/>
            <person name="Dacheux D."/>
            <person name="Elliott J.M."/>
            <person name="Derbise A."/>
            <person name="Hauser L.J."/>
            <person name="Garcia E."/>
        </authorList>
    </citation>
    <scope>NUCLEOTIDE SEQUENCE [LARGE SCALE GENOMIC DNA]</scope>
    <source>
        <strain evidence="6">IP32953</strain>
        <plasmid evidence="6">Plasmid pYV</plasmid>
    </source>
</reference>
<evidence type="ECO:0000313" key="5">
    <source>
        <dbReference type="EMBL" id="CAF25370.1"/>
    </source>
</evidence>
<keyword evidence="5" id="KW-0614">Plasmid</keyword>
<sequence>MYYSVIHNGGDMAHVTSVTLGEHLTGFVGEMIQSGRYGNISEVLRDALRLMEAREQRVQHVRDMVLAGTNVPVSHRLMDEIFSAAVKGTSV</sequence>
<keyword evidence="3" id="KW-1277">Toxin-antitoxin system</keyword>
<evidence type="ECO:0000256" key="4">
    <source>
        <dbReference type="ARBA" id="ARBA00037106"/>
    </source>
</evidence>
<dbReference type="EMBL" id="BX936399">
    <property type="protein sequence ID" value="CAF25370.1"/>
    <property type="molecule type" value="Genomic_DNA"/>
</dbReference>
<accession>Q663N7</accession>
<evidence type="ECO:0000256" key="3">
    <source>
        <dbReference type="ARBA" id="ARBA00022649"/>
    </source>
</evidence>
<dbReference type="AlphaFoldDB" id="Q663N7"/>
<dbReference type="InterPro" id="IPR038296">
    <property type="entry name" value="ParD_sf"/>
</dbReference>
<evidence type="ECO:0000313" key="6">
    <source>
        <dbReference type="Proteomes" id="UP000001011"/>
    </source>
</evidence>
<evidence type="ECO:0000256" key="1">
    <source>
        <dbReference type="ARBA" id="ARBA00008580"/>
    </source>
</evidence>
<protein>
    <recommendedName>
        <fullName evidence="2">Antitoxin ParD</fullName>
    </recommendedName>
</protein>
<dbReference type="Proteomes" id="UP000001011">
    <property type="component" value="Plasmid pYV"/>
</dbReference>
<comment type="similarity">
    <text evidence="1">Belongs to the ParD antitoxin family.</text>
</comment>
<dbReference type="SUPFAM" id="SSF47598">
    <property type="entry name" value="Ribbon-helix-helix"/>
    <property type="match status" value="1"/>
</dbReference>
<geneLocation type="plasmid" evidence="5 6">
    <name>pYV</name>
</geneLocation>
<evidence type="ECO:0000256" key="2">
    <source>
        <dbReference type="ARBA" id="ARBA00017940"/>
    </source>
</evidence>
<name>Q663N7_YERPS</name>
<dbReference type="Gene3D" id="6.10.10.120">
    <property type="entry name" value="Antitoxin ParD1-like"/>
    <property type="match status" value="1"/>
</dbReference>
<comment type="function">
    <text evidence="4">Antitoxin component of a type II toxin-antitoxin (TA) system. Neutralizes the effect of toxin ParE.</text>
</comment>
<dbReference type="PANTHER" id="PTHR36582:SF2">
    <property type="entry name" value="ANTITOXIN PARD"/>
    <property type="match status" value="1"/>
</dbReference>
<dbReference type="GO" id="GO:0006355">
    <property type="term" value="P:regulation of DNA-templated transcription"/>
    <property type="evidence" value="ECO:0007669"/>
    <property type="project" value="InterPro"/>
</dbReference>
<dbReference type="InterPro" id="IPR010985">
    <property type="entry name" value="Ribbon_hlx_hlx"/>
</dbReference>
<organism evidence="5 6">
    <name type="scientific">Yersinia pseudotuberculosis serotype I (strain IP32953)</name>
    <dbReference type="NCBI Taxonomy" id="273123"/>
    <lineage>
        <taxon>Bacteria</taxon>
        <taxon>Pseudomonadati</taxon>
        <taxon>Pseudomonadota</taxon>
        <taxon>Gammaproteobacteria</taxon>
        <taxon>Enterobacterales</taxon>
        <taxon>Yersiniaceae</taxon>
        <taxon>Yersinia</taxon>
    </lineage>
</organism>
<dbReference type="KEGG" id="yps:pYV0027"/>
<dbReference type="PANTHER" id="PTHR36582">
    <property type="entry name" value="ANTITOXIN PARD"/>
    <property type="match status" value="1"/>
</dbReference>
<dbReference type="InterPro" id="IPR022789">
    <property type="entry name" value="ParD"/>
</dbReference>
<gene>
    <name evidence="5" type="ordered locus">pYV0027</name>
</gene>
<dbReference type="CDD" id="cd22231">
    <property type="entry name" value="RHH_NikR_HicB-like"/>
    <property type="match status" value="1"/>
</dbReference>
<proteinExistence type="inferred from homology"/>